<comment type="caution">
    <text evidence="9">The sequence shown here is derived from an EMBL/GenBank/DDBJ whole genome shotgun (WGS) entry which is preliminary data.</text>
</comment>
<keyword evidence="6 8" id="KW-1133">Transmembrane helix</keyword>
<comment type="similarity">
    <text evidence="2 8">Belongs to the 4-toluene sulfonate uptake permease (TSUP) (TC 2.A.102) family.</text>
</comment>
<name>A0A916WWT9_9ACTN</name>
<accession>A0A916WWT9</accession>
<evidence type="ECO:0000256" key="7">
    <source>
        <dbReference type="ARBA" id="ARBA00023136"/>
    </source>
</evidence>
<dbReference type="Pfam" id="PF01925">
    <property type="entry name" value="TauE"/>
    <property type="match status" value="1"/>
</dbReference>
<dbReference type="GO" id="GO:0005886">
    <property type="term" value="C:plasma membrane"/>
    <property type="evidence" value="ECO:0007669"/>
    <property type="project" value="UniProtKB-SubCell"/>
</dbReference>
<protein>
    <recommendedName>
        <fullName evidence="8">Probable membrane transporter protein</fullName>
    </recommendedName>
</protein>
<sequence>MFALSLAAAVVTVVVAAAVQGVTGSGFGIVAAPVLIVLWPQVIPGTLLWLATAVCTLTATRERSHVDWPFVQRCCAAAVPGTAVGFAIAEALPAHILMMCVGTVVVASGIAGLAGARVPITGGTTLAAGVGAGMLNYLAALPGPPVALTYRGPSAATVRSTLSAIFAVLSVATLALLAAGNRTSPHDAAVAGLLLGPVLVGFAVAIPLSRRVSATTVSRAALMLSVLGGAALVIRTW</sequence>
<keyword evidence="3" id="KW-0813">Transport</keyword>
<proteinExistence type="inferred from homology"/>
<evidence type="ECO:0000256" key="5">
    <source>
        <dbReference type="ARBA" id="ARBA00022692"/>
    </source>
</evidence>
<dbReference type="PANTHER" id="PTHR30269">
    <property type="entry name" value="TRANSMEMBRANE PROTEIN YFCA"/>
    <property type="match status" value="1"/>
</dbReference>
<evidence type="ECO:0000256" key="4">
    <source>
        <dbReference type="ARBA" id="ARBA00022475"/>
    </source>
</evidence>
<feature type="transmembrane region" description="Helical" evidence="8">
    <location>
        <begin position="27"/>
        <end position="58"/>
    </location>
</feature>
<evidence type="ECO:0000256" key="2">
    <source>
        <dbReference type="ARBA" id="ARBA00009142"/>
    </source>
</evidence>
<dbReference type="Proteomes" id="UP000621454">
    <property type="component" value="Unassembled WGS sequence"/>
</dbReference>
<evidence type="ECO:0000256" key="6">
    <source>
        <dbReference type="ARBA" id="ARBA00022989"/>
    </source>
</evidence>
<feature type="transmembrane region" description="Helical" evidence="8">
    <location>
        <begin position="123"/>
        <end position="141"/>
    </location>
</feature>
<evidence type="ECO:0000256" key="1">
    <source>
        <dbReference type="ARBA" id="ARBA00004651"/>
    </source>
</evidence>
<dbReference type="PANTHER" id="PTHR30269:SF37">
    <property type="entry name" value="MEMBRANE TRANSPORTER PROTEIN"/>
    <property type="match status" value="1"/>
</dbReference>
<dbReference type="AlphaFoldDB" id="A0A916WWT9"/>
<reference evidence="9" key="1">
    <citation type="journal article" date="2014" name="Int. J. Syst. Evol. Microbiol.">
        <title>Complete genome sequence of Corynebacterium casei LMG S-19264T (=DSM 44701T), isolated from a smear-ripened cheese.</title>
        <authorList>
            <consortium name="US DOE Joint Genome Institute (JGI-PGF)"/>
            <person name="Walter F."/>
            <person name="Albersmeier A."/>
            <person name="Kalinowski J."/>
            <person name="Ruckert C."/>
        </authorList>
    </citation>
    <scope>NUCLEOTIDE SEQUENCE</scope>
    <source>
        <strain evidence="9">CGMCC 1.12827</strain>
    </source>
</reference>
<dbReference type="InterPro" id="IPR002781">
    <property type="entry name" value="TM_pro_TauE-like"/>
</dbReference>
<feature type="transmembrane region" description="Helical" evidence="8">
    <location>
        <begin position="161"/>
        <end position="181"/>
    </location>
</feature>
<reference evidence="9" key="2">
    <citation type="submission" date="2020-09" db="EMBL/GenBank/DDBJ databases">
        <authorList>
            <person name="Sun Q."/>
            <person name="Zhou Y."/>
        </authorList>
    </citation>
    <scope>NUCLEOTIDE SEQUENCE</scope>
    <source>
        <strain evidence="9">CGMCC 1.12827</strain>
    </source>
</reference>
<comment type="subcellular location">
    <subcellularLocation>
        <location evidence="1 8">Cell membrane</location>
        <topology evidence="1 8">Multi-pass membrane protein</topology>
    </subcellularLocation>
</comment>
<dbReference type="InterPro" id="IPR052017">
    <property type="entry name" value="TSUP"/>
</dbReference>
<evidence type="ECO:0000313" key="9">
    <source>
        <dbReference type="EMBL" id="GGB40137.1"/>
    </source>
</evidence>
<evidence type="ECO:0000256" key="3">
    <source>
        <dbReference type="ARBA" id="ARBA00022448"/>
    </source>
</evidence>
<keyword evidence="10" id="KW-1185">Reference proteome</keyword>
<evidence type="ECO:0000313" key="10">
    <source>
        <dbReference type="Proteomes" id="UP000621454"/>
    </source>
</evidence>
<feature type="transmembrane region" description="Helical" evidence="8">
    <location>
        <begin position="95"/>
        <end position="116"/>
    </location>
</feature>
<feature type="transmembrane region" description="Helical" evidence="8">
    <location>
        <begin position="214"/>
        <end position="234"/>
    </location>
</feature>
<organism evidence="9 10">
    <name type="scientific">Gordonia jinhuaensis</name>
    <dbReference type="NCBI Taxonomy" id="1517702"/>
    <lineage>
        <taxon>Bacteria</taxon>
        <taxon>Bacillati</taxon>
        <taxon>Actinomycetota</taxon>
        <taxon>Actinomycetes</taxon>
        <taxon>Mycobacteriales</taxon>
        <taxon>Gordoniaceae</taxon>
        <taxon>Gordonia</taxon>
    </lineage>
</organism>
<dbReference type="RefSeq" id="WP_188587363.1">
    <property type="nucleotide sequence ID" value="NZ_BMGC01000024.1"/>
</dbReference>
<keyword evidence="5 8" id="KW-0812">Transmembrane</keyword>
<keyword evidence="4 8" id="KW-1003">Cell membrane</keyword>
<feature type="transmembrane region" description="Helical" evidence="8">
    <location>
        <begin position="188"/>
        <end position="208"/>
    </location>
</feature>
<gene>
    <name evidence="9" type="ORF">GCM10011489_29690</name>
</gene>
<keyword evidence="7 8" id="KW-0472">Membrane</keyword>
<dbReference type="EMBL" id="BMGC01000024">
    <property type="protein sequence ID" value="GGB40137.1"/>
    <property type="molecule type" value="Genomic_DNA"/>
</dbReference>
<evidence type="ECO:0000256" key="8">
    <source>
        <dbReference type="RuleBase" id="RU363041"/>
    </source>
</evidence>